<evidence type="ECO:0000313" key="3">
    <source>
        <dbReference type="Proteomes" id="UP000050514"/>
    </source>
</evidence>
<dbReference type="EMBL" id="LGHJ01000004">
    <property type="protein sequence ID" value="KPL78538.1"/>
    <property type="molecule type" value="Genomic_DNA"/>
</dbReference>
<accession>A0A0N8GNM8</accession>
<evidence type="ECO:0000256" key="1">
    <source>
        <dbReference type="SAM" id="Phobius"/>
    </source>
</evidence>
<feature type="transmembrane region" description="Helical" evidence="1">
    <location>
        <begin position="64"/>
        <end position="82"/>
    </location>
</feature>
<dbReference type="AlphaFoldDB" id="A0A0N8GNM8"/>
<organism evidence="2 3">
    <name type="scientific">Bellilinea caldifistulae</name>
    <dbReference type="NCBI Taxonomy" id="360411"/>
    <lineage>
        <taxon>Bacteria</taxon>
        <taxon>Bacillati</taxon>
        <taxon>Chloroflexota</taxon>
        <taxon>Anaerolineae</taxon>
        <taxon>Anaerolineales</taxon>
        <taxon>Anaerolineaceae</taxon>
        <taxon>Bellilinea</taxon>
    </lineage>
</organism>
<evidence type="ECO:0000313" key="2">
    <source>
        <dbReference type="EMBL" id="KPL78538.1"/>
    </source>
</evidence>
<sequence>MMTTRSKIGVLEGLIILLTLATAAIHISLLFPDVVFILNGLGFLSLAAAYFLPIPLFTQRRKWIAWAYMGYTLVTILLWVAIGERSTLGFATKIVEIALLISLWMDYRRGSFGNRQSS</sequence>
<comment type="caution">
    <text evidence="2">The sequence shown here is derived from an EMBL/GenBank/DDBJ whole genome shotgun (WGS) entry which is preliminary data.</text>
</comment>
<reference evidence="2 3" key="1">
    <citation type="submission" date="2015-07" db="EMBL/GenBank/DDBJ databases">
        <title>Draft genome of Bellilinea caldifistulae DSM 17877.</title>
        <authorList>
            <person name="Hemp J."/>
            <person name="Ward L.M."/>
            <person name="Pace L.A."/>
            <person name="Fischer W.W."/>
        </authorList>
    </citation>
    <scope>NUCLEOTIDE SEQUENCE [LARGE SCALE GENOMIC DNA]</scope>
    <source>
        <strain evidence="2 3">GOMI-1</strain>
    </source>
</reference>
<feature type="transmembrane region" description="Helical" evidence="1">
    <location>
        <begin position="33"/>
        <end position="52"/>
    </location>
</feature>
<dbReference type="Proteomes" id="UP000050514">
    <property type="component" value="Unassembled WGS sequence"/>
</dbReference>
<dbReference type="STRING" id="360411.AC812_00880"/>
<protein>
    <recommendedName>
        <fullName evidence="4">DUF2069 domain-containing protein</fullName>
    </recommendedName>
</protein>
<keyword evidence="1" id="KW-1133">Transmembrane helix</keyword>
<proteinExistence type="predicted"/>
<evidence type="ECO:0008006" key="4">
    <source>
        <dbReference type="Google" id="ProtNLM"/>
    </source>
</evidence>
<keyword evidence="3" id="KW-1185">Reference proteome</keyword>
<name>A0A0N8GNM8_9CHLR</name>
<dbReference type="RefSeq" id="WP_061918043.1">
    <property type="nucleotide sequence ID" value="NZ_DF967971.1"/>
</dbReference>
<gene>
    <name evidence="2" type="ORF">AC812_00880</name>
</gene>
<dbReference type="OrthoDB" id="166326at2"/>
<keyword evidence="1" id="KW-0472">Membrane</keyword>
<feature type="transmembrane region" description="Helical" evidence="1">
    <location>
        <begin position="88"/>
        <end position="107"/>
    </location>
</feature>
<keyword evidence="1" id="KW-0812">Transmembrane</keyword>